<evidence type="ECO:0000259" key="6">
    <source>
        <dbReference type="PROSITE" id="PS50048"/>
    </source>
</evidence>
<organism evidence="7 8">
    <name type="scientific">Aspergillus pseudocaelatus</name>
    <dbReference type="NCBI Taxonomy" id="1825620"/>
    <lineage>
        <taxon>Eukaryota</taxon>
        <taxon>Fungi</taxon>
        <taxon>Dikarya</taxon>
        <taxon>Ascomycota</taxon>
        <taxon>Pezizomycotina</taxon>
        <taxon>Eurotiomycetes</taxon>
        <taxon>Eurotiomycetidae</taxon>
        <taxon>Eurotiales</taxon>
        <taxon>Aspergillaceae</taxon>
        <taxon>Aspergillus</taxon>
        <taxon>Aspergillus subgen. Circumdati</taxon>
    </lineage>
</organism>
<name>A0ABQ6W199_9EURO</name>
<feature type="region of interest" description="Disordered" evidence="5">
    <location>
        <begin position="1"/>
        <end position="30"/>
    </location>
</feature>
<keyword evidence="4" id="KW-0539">Nucleus</keyword>
<gene>
    <name evidence="7" type="ORF">BDV36DRAFT_302315</name>
</gene>
<reference evidence="7 8" key="1">
    <citation type="submission" date="2019-04" db="EMBL/GenBank/DDBJ databases">
        <authorList>
            <consortium name="DOE Joint Genome Institute"/>
            <person name="Mondo S."/>
            <person name="Kjaerbolling I."/>
            <person name="Vesth T."/>
            <person name="Frisvad J.C."/>
            <person name="Nybo J.L."/>
            <person name="Theobald S."/>
            <person name="Kildgaard S."/>
            <person name="Isbrandt T."/>
            <person name="Kuo A."/>
            <person name="Sato A."/>
            <person name="Lyhne E.K."/>
            <person name="Kogle M.E."/>
            <person name="Wiebenga A."/>
            <person name="Kun R.S."/>
            <person name="Lubbers R.J."/>
            <person name="Makela M.R."/>
            <person name="Barry K."/>
            <person name="Chovatia M."/>
            <person name="Clum A."/>
            <person name="Daum C."/>
            <person name="Haridas S."/>
            <person name="He G."/>
            <person name="LaButti K."/>
            <person name="Lipzen A."/>
            <person name="Riley R."/>
            <person name="Salamov A."/>
            <person name="Simmons B.A."/>
            <person name="Magnuson J.K."/>
            <person name="Henrissat B."/>
            <person name="Mortensen U.H."/>
            <person name="Larsen T.O."/>
            <person name="Devries R.P."/>
            <person name="Grigoriev I.V."/>
            <person name="Machida M."/>
            <person name="Baker S.E."/>
            <person name="Andersen M.R."/>
            <person name="Cantor M.N."/>
            <person name="Hua S.X."/>
        </authorList>
    </citation>
    <scope>NUCLEOTIDE SEQUENCE [LARGE SCALE GENOMIC DNA]</scope>
    <source>
        <strain evidence="7 8">CBS 117616</strain>
    </source>
</reference>
<keyword evidence="1" id="KW-0805">Transcription regulation</keyword>
<dbReference type="InterPro" id="IPR053181">
    <property type="entry name" value="EcdB-like_regulator"/>
</dbReference>
<feature type="domain" description="Zn(2)-C6 fungal-type" evidence="6">
    <location>
        <begin position="40"/>
        <end position="70"/>
    </location>
</feature>
<dbReference type="SUPFAM" id="SSF57701">
    <property type="entry name" value="Zn2/Cys6 DNA-binding domain"/>
    <property type="match status" value="1"/>
</dbReference>
<dbReference type="InterPro" id="IPR001138">
    <property type="entry name" value="Zn2Cys6_DnaBD"/>
</dbReference>
<keyword evidence="8" id="KW-1185">Reference proteome</keyword>
<dbReference type="Proteomes" id="UP000325395">
    <property type="component" value="Unassembled WGS sequence"/>
</dbReference>
<accession>A0ABQ6W199</accession>
<dbReference type="CDD" id="cd00067">
    <property type="entry name" value="GAL4"/>
    <property type="match status" value="1"/>
</dbReference>
<dbReference type="PROSITE" id="PS00463">
    <property type="entry name" value="ZN2_CY6_FUNGAL_1"/>
    <property type="match status" value="1"/>
</dbReference>
<evidence type="ECO:0000313" key="8">
    <source>
        <dbReference type="Proteomes" id="UP000325395"/>
    </source>
</evidence>
<dbReference type="InterPro" id="IPR036864">
    <property type="entry name" value="Zn2-C6_fun-type_DNA-bd_sf"/>
</dbReference>
<evidence type="ECO:0000256" key="4">
    <source>
        <dbReference type="ARBA" id="ARBA00023242"/>
    </source>
</evidence>
<feature type="compositionally biased region" description="Basic and acidic residues" evidence="5">
    <location>
        <begin position="1"/>
        <end position="13"/>
    </location>
</feature>
<evidence type="ECO:0000256" key="3">
    <source>
        <dbReference type="ARBA" id="ARBA00023163"/>
    </source>
</evidence>
<dbReference type="Pfam" id="PF00172">
    <property type="entry name" value="Zn_clus"/>
    <property type="match status" value="1"/>
</dbReference>
<dbReference type="Gene3D" id="4.10.240.10">
    <property type="entry name" value="Zn(2)-C6 fungal-type DNA-binding domain"/>
    <property type="match status" value="1"/>
</dbReference>
<dbReference type="PANTHER" id="PTHR47785">
    <property type="entry name" value="ZN(II)2CYS6 TRANSCRIPTION FACTOR (EUROFUNG)-RELATED-RELATED"/>
    <property type="match status" value="1"/>
</dbReference>
<evidence type="ECO:0000256" key="5">
    <source>
        <dbReference type="SAM" id="MobiDB-lite"/>
    </source>
</evidence>
<keyword evidence="3" id="KW-0804">Transcription</keyword>
<dbReference type="SMART" id="SM00066">
    <property type="entry name" value="GAL4"/>
    <property type="match status" value="1"/>
</dbReference>
<sequence length="628" mass="70667">MDPTRADSGEQRPSKGLCTETAKTTAATQGQRQRTRAAIACAVCRSRKTKCDGRRPVCGYCHRTRSDCQYDVVDAATTVFPVADDRSYDVGSRILQAIEQLTELVKTNVHQETMQSGPTGAFAPLALSQGPSSSPRLAIDRWTNQLSNVSSPYQYISSEGLDSVVRWHVFPSEIGKIPVDNGKPIPMPDELPPIAMVELNRLLVNYRRVVHDKNPMLDMVTLYRYMTHVSENGLDFSTRTCLVMLVCAIGALCQENMLETPGNLPVPGRSSDLDIAYRFWSVAAKRLGCAMSKNTLESAQCLCLAGIWFMCNLQPLDAWKHFTMAGNCFYSAVLARKSMGSSDPWSLELVSQATAHAIFHTAYKSELEIRYELEIPGSVLEYIEDQLIFPSPPEISDTPLEVQSTKTITWYYYLADIAARHLINRIVNASHKLRGPPNETEVRALLRDYKILSSHVEDWYKSLPQEISFDPPNSPITPEADWFKNILRARYLLICEILCRPFLRICLNYTLNLSEQLKTEVARIASLGLQYCVWSLQSVGNLTRLDHGMWTGIRYFTANAMILIGAARSHMFPALNGACYIWLPTDWRGSVKHFLDTLEIFSEETRGGVIECYKIILWGLEDFDRTAA</sequence>
<dbReference type="CDD" id="cd12148">
    <property type="entry name" value="fungal_TF_MHR"/>
    <property type="match status" value="1"/>
</dbReference>
<protein>
    <recommendedName>
        <fullName evidence="6">Zn(2)-C6 fungal-type domain-containing protein</fullName>
    </recommendedName>
</protein>
<proteinExistence type="predicted"/>
<keyword evidence="2" id="KW-0238">DNA-binding</keyword>
<dbReference type="PROSITE" id="PS50048">
    <property type="entry name" value="ZN2_CY6_FUNGAL_2"/>
    <property type="match status" value="1"/>
</dbReference>
<evidence type="ECO:0000256" key="1">
    <source>
        <dbReference type="ARBA" id="ARBA00023015"/>
    </source>
</evidence>
<dbReference type="PANTHER" id="PTHR47785:SF5">
    <property type="entry name" value="ZN(II)2CYS6 TRANSCRIPTION FACTOR (EUROFUNG)"/>
    <property type="match status" value="1"/>
</dbReference>
<evidence type="ECO:0000313" key="7">
    <source>
        <dbReference type="EMBL" id="KAE8410923.1"/>
    </source>
</evidence>
<dbReference type="EMBL" id="ML735903">
    <property type="protein sequence ID" value="KAE8410923.1"/>
    <property type="molecule type" value="Genomic_DNA"/>
</dbReference>
<feature type="compositionally biased region" description="Low complexity" evidence="5">
    <location>
        <begin position="19"/>
        <end position="30"/>
    </location>
</feature>
<evidence type="ECO:0000256" key="2">
    <source>
        <dbReference type="ARBA" id="ARBA00023125"/>
    </source>
</evidence>